<dbReference type="EMBL" id="KI669461">
    <property type="protein sequence ID" value="OCF58935.1"/>
    <property type="molecule type" value="Genomic_DNA"/>
</dbReference>
<reference evidence="2" key="2">
    <citation type="submission" date="2013-12" db="EMBL/GenBank/DDBJ databases">
        <title>Evolution of pathogenesis and genome organization in the Tremellales.</title>
        <authorList>
            <person name="Cuomo C."/>
            <person name="Litvintseva A."/>
            <person name="Heitman J."/>
            <person name="Chen Y."/>
            <person name="Sun S."/>
            <person name="Springer D."/>
            <person name="Dromer F."/>
            <person name="Young S."/>
            <person name="Zeng Q."/>
            <person name="Chapman S."/>
            <person name="Gujja S."/>
            <person name="Saif S."/>
            <person name="Birren B."/>
        </authorList>
    </citation>
    <scope>NUCLEOTIDE SEQUENCE [LARGE SCALE GENOMIC DNA]</scope>
    <source>
        <strain evidence="2">CBS 10435</strain>
    </source>
</reference>
<protein>
    <submittedName>
        <fullName evidence="1">Uncharacterized protein</fullName>
    </submittedName>
</protein>
<sequence length="117" mass="13133">MAPHTLVGIKEGKDRPELKELLDRNDRPTFSMIVSAQMEHHHDVYDRPLSALDATAGSTDDKNSKIGKSDYKSEVTKHLGLYESADIPETIREAFRQSTDDCVSGHFNQIISFGPQF</sequence>
<evidence type="ECO:0000313" key="2">
    <source>
        <dbReference type="Proteomes" id="UP000092583"/>
    </source>
</evidence>
<name>A0A1B9ITS7_9TREE</name>
<dbReference type="AlphaFoldDB" id="A0A1B9ITS7"/>
<evidence type="ECO:0000313" key="1">
    <source>
        <dbReference type="EMBL" id="OCF58935.1"/>
    </source>
</evidence>
<dbReference type="Proteomes" id="UP000092583">
    <property type="component" value="Unassembled WGS sequence"/>
</dbReference>
<proteinExistence type="predicted"/>
<accession>A0A1B9ITS7</accession>
<keyword evidence="2" id="KW-1185">Reference proteome</keyword>
<organism evidence="1 2">
    <name type="scientific">Kwoniella mangroviensis CBS 10435</name>
    <dbReference type="NCBI Taxonomy" id="1331196"/>
    <lineage>
        <taxon>Eukaryota</taxon>
        <taxon>Fungi</taxon>
        <taxon>Dikarya</taxon>
        <taxon>Basidiomycota</taxon>
        <taxon>Agaricomycotina</taxon>
        <taxon>Tremellomycetes</taxon>
        <taxon>Tremellales</taxon>
        <taxon>Cryptococcaceae</taxon>
        <taxon>Kwoniella</taxon>
    </lineage>
</organism>
<gene>
    <name evidence="1" type="ORF">L486_03428</name>
</gene>
<reference evidence="1 2" key="1">
    <citation type="submission" date="2013-07" db="EMBL/GenBank/DDBJ databases">
        <title>The Genome Sequence of Kwoniella mangroviensis CBS10435.</title>
        <authorList>
            <consortium name="The Broad Institute Genome Sequencing Platform"/>
            <person name="Cuomo C."/>
            <person name="Litvintseva A."/>
            <person name="Chen Y."/>
            <person name="Heitman J."/>
            <person name="Sun S."/>
            <person name="Springer D."/>
            <person name="Dromer F."/>
            <person name="Young S.K."/>
            <person name="Zeng Q."/>
            <person name="Gargeya S."/>
            <person name="Fitzgerald M."/>
            <person name="Abouelleil A."/>
            <person name="Alvarado L."/>
            <person name="Berlin A.M."/>
            <person name="Chapman S.B."/>
            <person name="Dewar J."/>
            <person name="Goldberg J."/>
            <person name="Griggs A."/>
            <person name="Gujja S."/>
            <person name="Hansen M."/>
            <person name="Howarth C."/>
            <person name="Imamovic A."/>
            <person name="Larimer J."/>
            <person name="McCowan C."/>
            <person name="Murphy C."/>
            <person name="Pearson M."/>
            <person name="Priest M."/>
            <person name="Roberts A."/>
            <person name="Saif S."/>
            <person name="Shea T."/>
            <person name="Sykes S."/>
            <person name="Wortman J."/>
            <person name="Nusbaum C."/>
            <person name="Birren B."/>
        </authorList>
    </citation>
    <scope>NUCLEOTIDE SEQUENCE [LARGE SCALE GENOMIC DNA]</scope>
    <source>
        <strain evidence="1 2">CBS 10435</strain>
    </source>
</reference>